<keyword evidence="2" id="KW-0808">Transferase</keyword>
<name>A0A8E2E4P1_9PEZI</name>
<dbReference type="OrthoDB" id="47375at2759"/>
<dbReference type="AlphaFoldDB" id="A0A8E2E4P1"/>
<gene>
    <name evidence="2" type="ORF">K432DRAFT_304419</name>
</gene>
<feature type="compositionally biased region" description="Pro residues" evidence="1">
    <location>
        <begin position="204"/>
        <end position="214"/>
    </location>
</feature>
<evidence type="ECO:0000313" key="3">
    <source>
        <dbReference type="Proteomes" id="UP000250266"/>
    </source>
</evidence>
<dbReference type="GO" id="GO:0016740">
    <property type="term" value="F:transferase activity"/>
    <property type="evidence" value="ECO:0007669"/>
    <property type="project" value="UniProtKB-KW"/>
</dbReference>
<evidence type="ECO:0000256" key="1">
    <source>
        <dbReference type="SAM" id="MobiDB-lite"/>
    </source>
</evidence>
<dbReference type="EMBL" id="KV745134">
    <property type="protein sequence ID" value="OCK77356.1"/>
    <property type="molecule type" value="Genomic_DNA"/>
</dbReference>
<proteinExistence type="predicted"/>
<evidence type="ECO:0000313" key="2">
    <source>
        <dbReference type="EMBL" id="OCK77356.1"/>
    </source>
</evidence>
<dbReference type="Proteomes" id="UP000250266">
    <property type="component" value="Unassembled WGS sequence"/>
</dbReference>
<accession>A0A8E2E4P1</accession>
<reference evidence="2 3" key="1">
    <citation type="journal article" date="2016" name="Nat. Commun.">
        <title>Ectomycorrhizal ecology is imprinted in the genome of the dominant symbiotic fungus Cenococcum geophilum.</title>
        <authorList>
            <consortium name="DOE Joint Genome Institute"/>
            <person name="Peter M."/>
            <person name="Kohler A."/>
            <person name="Ohm R.A."/>
            <person name="Kuo A."/>
            <person name="Krutzmann J."/>
            <person name="Morin E."/>
            <person name="Arend M."/>
            <person name="Barry K.W."/>
            <person name="Binder M."/>
            <person name="Choi C."/>
            <person name="Clum A."/>
            <person name="Copeland A."/>
            <person name="Grisel N."/>
            <person name="Haridas S."/>
            <person name="Kipfer T."/>
            <person name="LaButti K."/>
            <person name="Lindquist E."/>
            <person name="Lipzen A."/>
            <person name="Maire R."/>
            <person name="Meier B."/>
            <person name="Mihaltcheva S."/>
            <person name="Molinier V."/>
            <person name="Murat C."/>
            <person name="Poggeler S."/>
            <person name="Quandt C.A."/>
            <person name="Sperisen C."/>
            <person name="Tritt A."/>
            <person name="Tisserant E."/>
            <person name="Crous P.W."/>
            <person name="Henrissat B."/>
            <person name="Nehls U."/>
            <person name="Egli S."/>
            <person name="Spatafora J.W."/>
            <person name="Grigoriev I.V."/>
            <person name="Martin F.M."/>
        </authorList>
    </citation>
    <scope>NUCLEOTIDE SEQUENCE [LARGE SCALE GENOMIC DNA]</scope>
    <source>
        <strain evidence="2 3">CBS 459.81</strain>
    </source>
</reference>
<protein>
    <submittedName>
        <fullName evidence="2">Glycosyltransferase family 25 protein</fullName>
    </submittedName>
</protein>
<organism evidence="2 3">
    <name type="scientific">Lepidopterella palustris CBS 459.81</name>
    <dbReference type="NCBI Taxonomy" id="1314670"/>
    <lineage>
        <taxon>Eukaryota</taxon>
        <taxon>Fungi</taxon>
        <taxon>Dikarya</taxon>
        <taxon>Ascomycota</taxon>
        <taxon>Pezizomycotina</taxon>
        <taxon>Dothideomycetes</taxon>
        <taxon>Pleosporomycetidae</taxon>
        <taxon>Mytilinidiales</taxon>
        <taxon>Argynnaceae</taxon>
        <taxon>Lepidopterella</taxon>
    </lineage>
</organism>
<feature type="region of interest" description="Disordered" evidence="1">
    <location>
        <begin position="187"/>
        <end position="215"/>
    </location>
</feature>
<keyword evidence="3" id="KW-1185">Reference proteome</keyword>
<sequence>MYPPNLSKVYPVYSYTTPLSRNRLRTSVLASLITALVLITILSHSCCTTNTFHYNQYASSEPLPLHHVFEPANSTLGFGAILAVSPPESTRRYNLLQAANVTELDITIPELPRWTEKDEIEFRKKSVDIPQIPRSMIFAWMSHLRVLEWFLTSGLETALIIEDDMDWDIRLRSLQAPRVAASIRSFFSTPREPNPATKPNTTASPPPYHHPSPSTPDRFYYGDPSAWDILYLGHFDRWSWPSQPVGVGVQTPSSLTSQPYTLIPDPTLPPRYNMHPTVASLLTALGVPPATRVLHPSRVTYGSWAYGVTRASAAKIITDAVAGPGCEKWALDAFDQAMLKACQKGRVRCWVVFPELMHHREGVKGMIEYALGTTGGELAAAQRDRTGETDQIACGFAGGELEWGDDEGRLKGLREMARMGRCPKGGREGGIGEWVGEYGG</sequence>